<dbReference type="PANTHER" id="PTHR10954:SF18">
    <property type="entry name" value="RIBONUCLEASE HII"/>
    <property type="match status" value="1"/>
</dbReference>
<keyword evidence="11" id="KW-0464">Manganese</keyword>
<feature type="binding site" evidence="12">
    <location>
        <position position="202"/>
    </location>
    <ligand>
        <name>a divalent metal cation</name>
        <dbReference type="ChEBI" id="CHEBI:60240"/>
    </ligand>
</feature>
<keyword evidence="7 12" id="KW-0540">Nuclease</keyword>
<dbReference type="InterPro" id="IPR024567">
    <property type="entry name" value="RNase_HII/HIII_dom"/>
</dbReference>
<evidence type="ECO:0000256" key="4">
    <source>
        <dbReference type="ARBA" id="ARBA00004496"/>
    </source>
</evidence>
<evidence type="ECO:0000313" key="16">
    <source>
        <dbReference type="Proteomes" id="UP000442694"/>
    </source>
</evidence>
<keyword evidence="8 12" id="KW-0479">Metal-binding</keyword>
<dbReference type="CDD" id="cd07182">
    <property type="entry name" value="RNase_HII_bacteria_HII_like"/>
    <property type="match status" value="1"/>
</dbReference>
<protein>
    <recommendedName>
        <fullName evidence="13">Ribonuclease</fullName>
        <ecNumber evidence="13">3.1.26.4</ecNumber>
    </recommendedName>
</protein>
<keyword evidence="6" id="KW-0963">Cytoplasm</keyword>
<feature type="binding site" evidence="12">
    <location>
        <position position="35"/>
    </location>
    <ligand>
        <name>a divalent metal cation</name>
        <dbReference type="ChEBI" id="CHEBI:60240"/>
    </ligand>
</feature>
<dbReference type="Proteomes" id="UP000442694">
    <property type="component" value="Unassembled WGS sequence"/>
</dbReference>
<dbReference type="GO" id="GO:0006298">
    <property type="term" value="P:mismatch repair"/>
    <property type="evidence" value="ECO:0007669"/>
    <property type="project" value="TreeGrafter"/>
</dbReference>
<feature type="binding site" evidence="12">
    <location>
        <position position="36"/>
    </location>
    <ligand>
        <name>a divalent metal cation</name>
        <dbReference type="ChEBI" id="CHEBI:60240"/>
    </ligand>
</feature>
<dbReference type="GO" id="GO:0032299">
    <property type="term" value="C:ribonuclease H2 complex"/>
    <property type="evidence" value="ECO:0007669"/>
    <property type="project" value="TreeGrafter"/>
</dbReference>
<dbReference type="Gene3D" id="3.30.420.10">
    <property type="entry name" value="Ribonuclease H-like superfamily/Ribonuclease H"/>
    <property type="match status" value="2"/>
</dbReference>
<dbReference type="GO" id="GO:0005737">
    <property type="term" value="C:cytoplasm"/>
    <property type="evidence" value="ECO:0007669"/>
    <property type="project" value="UniProtKB-SubCell"/>
</dbReference>
<dbReference type="InterPro" id="IPR036397">
    <property type="entry name" value="RNaseH_sf"/>
</dbReference>
<dbReference type="SUPFAM" id="SSF53098">
    <property type="entry name" value="Ribonuclease H-like"/>
    <property type="match status" value="1"/>
</dbReference>
<comment type="cofactor">
    <cofactor evidence="2">
        <name>Mg(2+)</name>
        <dbReference type="ChEBI" id="CHEBI:18420"/>
    </cofactor>
</comment>
<dbReference type="InterPro" id="IPR022898">
    <property type="entry name" value="RNase_HII"/>
</dbReference>
<keyword evidence="10 12" id="KW-0378">Hydrolase</keyword>
<evidence type="ECO:0000256" key="11">
    <source>
        <dbReference type="ARBA" id="ARBA00023211"/>
    </source>
</evidence>
<dbReference type="EMBL" id="WFLN01000005">
    <property type="protein sequence ID" value="KAB8031768.1"/>
    <property type="molecule type" value="Genomic_DNA"/>
</dbReference>
<proteinExistence type="inferred from homology"/>
<evidence type="ECO:0000256" key="12">
    <source>
        <dbReference type="PROSITE-ProRule" id="PRU01319"/>
    </source>
</evidence>
<evidence type="ECO:0000256" key="10">
    <source>
        <dbReference type="ARBA" id="ARBA00022801"/>
    </source>
</evidence>
<dbReference type="InterPro" id="IPR001352">
    <property type="entry name" value="RNase_HII/HIII"/>
</dbReference>
<comment type="cofactor">
    <cofactor evidence="12">
        <name>Mn(2+)</name>
        <dbReference type="ChEBI" id="CHEBI:29035"/>
    </cofactor>
    <cofactor evidence="12">
        <name>Mg(2+)</name>
        <dbReference type="ChEBI" id="CHEBI:18420"/>
    </cofactor>
    <text evidence="12">Manganese or magnesium. Binds 1 divalent metal ion per monomer in the absence of substrate. May bind a second metal ion after substrate binding.</text>
</comment>
<evidence type="ECO:0000256" key="8">
    <source>
        <dbReference type="ARBA" id="ARBA00022723"/>
    </source>
</evidence>
<reference evidence="15 16" key="1">
    <citation type="submission" date="2019-10" db="EMBL/GenBank/DDBJ databases">
        <title>New genus of Silvanigrellaceae.</title>
        <authorList>
            <person name="Pitt A."/>
            <person name="Hahn M.W."/>
        </authorList>
    </citation>
    <scope>NUCLEOTIDE SEQUENCE [LARGE SCALE GENOMIC DNA]</scope>
    <source>
        <strain evidence="15 16">33A1-SZDP</strain>
    </source>
</reference>
<dbReference type="GO" id="GO:0043137">
    <property type="term" value="P:DNA replication, removal of RNA primer"/>
    <property type="evidence" value="ECO:0007669"/>
    <property type="project" value="TreeGrafter"/>
</dbReference>
<keyword evidence="9 12" id="KW-0255">Endonuclease</keyword>
<feature type="domain" description="RNase H type-2" evidence="14">
    <location>
        <begin position="29"/>
        <end position="296"/>
    </location>
</feature>
<dbReference type="EC" id="3.1.26.4" evidence="13"/>
<dbReference type="GO" id="GO:0003723">
    <property type="term" value="F:RNA binding"/>
    <property type="evidence" value="ECO:0007669"/>
    <property type="project" value="UniProtKB-UniRule"/>
</dbReference>
<comment type="function">
    <text evidence="3 13">Endonuclease that specifically degrades the RNA of RNA-DNA hybrids.</text>
</comment>
<evidence type="ECO:0000259" key="14">
    <source>
        <dbReference type="PROSITE" id="PS51975"/>
    </source>
</evidence>
<evidence type="ECO:0000256" key="13">
    <source>
        <dbReference type="RuleBase" id="RU003515"/>
    </source>
</evidence>
<accession>A0A833JDB0</accession>
<dbReference type="AlphaFoldDB" id="A0A833JDB0"/>
<dbReference type="PROSITE" id="PS51975">
    <property type="entry name" value="RNASE_H_2"/>
    <property type="match status" value="1"/>
</dbReference>
<organism evidence="15 16">
    <name type="scientific">Fluviispira multicolorata</name>
    <dbReference type="NCBI Taxonomy" id="2654512"/>
    <lineage>
        <taxon>Bacteria</taxon>
        <taxon>Pseudomonadati</taxon>
        <taxon>Bdellovibrionota</taxon>
        <taxon>Oligoflexia</taxon>
        <taxon>Silvanigrellales</taxon>
        <taxon>Silvanigrellaceae</taxon>
        <taxon>Fluviispira</taxon>
    </lineage>
</organism>
<evidence type="ECO:0000256" key="6">
    <source>
        <dbReference type="ARBA" id="ARBA00022490"/>
    </source>
</evidence>
<dbReference type="Pfam" id="PF01351">
    <property type="entry name" value="RNase_HII"/>
    <property type="match status" value="1"/>
</dbReference>
<dbReference type="GO" id="GO:0046872">
    <property type="term" value="F:metal ion binding"/>
    <property type="evidence" value="ECO:0007669"/>
    <property type="project" value="UniProtKB-KW"/>
</dbReference>
<evidence type="ECO:0000256" key="1">
    <source>
        <dbReference type="ARBA" id="ARBA00000077"/>
    </source>
</evidence>
<dbReference type="GO" id="GO:0004523">
    <property type="term" value="F:RNA-DNA hybrid ribonuclease activity"/>
    <property type="evidence" value="ECO:0007669"/>
    <property type="project" value="UniProtKB-UniRule"/>
</dbReference>
<comment type="catalytic activity">
    <reaction evidence="1 12 13">
        <text>Endonucleolytic cleavage to 5'-phosphomonoester.</text>
        <dbReference type="EC" id="3.1.26.4"/>
    </reaction>
</comment>
<evidence type="ECO:0000256" key="2">
    <source>
        <dbReference type="ARBA" id="ARBA00001946"/>
    </source>
</evidence>
<keyword evidence="16" id="KW-1185">Reference proteome</keyword>
<evidence type="ECO:0000256" key="7">
    <source>
        <dbReference type="ARBA" id="ARBA00022722"/>
    </source>
</evidence>
<comment type="caution">
    <text evidence="15">The sequence shown here is derived from an EMBL/GenBank/DDBJ whole genome shotgun (WGS) entry which is preliminary data.</text>
</comment>
<evidence type="ECO:0000256" key="5">
    <source>
        <dbReference type="ARBA" id="ARBA00007383"/>
    </source>
</evidence>
<evidence type="ECO:0000256" key="9">
    <source>
        <dbReference type="ARBA" id="ARBA00022759"/>
    </source>
</evidence>
<dbReference type="InterPro" id="IPR012337">
    <property type="entry name" value="RNaseH-like_sf"/>
</dbReference>
<dbReference type="PANTHER" id="PTHR10954">
    <property type="entry name" value="RIBONUCLEASE H2 SUBUNIT A"/>
    <property type="match status" value="1"/>
</dbReference>
<sequence>MNLQKNRFKNEDILLKILSTEFSSKDEFSAFIAIDEVGRGCVAGSVVSCASLWILKDRLKQYSFKKQEWLSEIKDSKKISEKKRKACFQKIIYEYNYSFESIPVECNFPNNPEEIFISKNKKHIYLDQYENIGKDFERKSSAAFECISFALGEVTANEIDNYNIWNSVQLAAARALILLNERTHLNETVKNSILSSAVILMDGNHSIKLPLKFINNLQITVIKADDLFVSVGFSSIIAKVYRDTCMEKQDFQYPTYGFSNHKGYGTPKHLSLIQQIGISPIHRTSFLKNYLSSTLF</sequence>
<evidence type="ECO:0000313" key="15">
    <source>
        <dbReference type="EMBL" id="KAB8031768.1"/>
    </source>
</evidence>
<comment type="similarity">
    <text evidence="5 13">Belongs to the RNase HII family.</text>
</comment>
<name>A0A833JDB0_9BACT</name>
<gene>
    <name evidence="15" type="ORF">GCL57_03770</name>
</gene>
<comment type="subcellular location">
    <subcellularLocation>
        <location evidence="4">Cytoplasm</location>
    </subcellularLocation>
</comment>
<evidence type="ECO:0000256" key="3">
    <source>
        <dbReference type="ARBA" id="ARBA00004065"/>
    </source>
</evidence>